<feature type="transmembrane region" description="Helical" evidence="1">
    <location>
        <begin position="6"/>
        <end position="31"/>
    </location>
</feature>
<keyword evidence="3" id="KW-1185">Reference proteome</keyword>
<dbReference type="Proteomes" id="UP000014073">
    <property type="component" value="Unassembled WGS sequence"/>
</dbReference>
<dbReference type="HOGENOM" id="CLU_3265550_0_0_10"/>
<reference evidence="2 3" key="1">
    <citation type="submission" date="2008-12" db="EMBL/GenBank/DDBJ databases">
        <authorList>
            <person name="Fulton L."/>
            <person name="Clifton S."/>
            <person name="Fulton B."/>
            <person name="Xu J."/>
            <person name="Minx P."/>
            <person name="Pepin K.H."/>
            <person name="Johnson M."/>
            <person name="Bhonagiri V."/>
            <person name="Nash W.E."/>
            <person name="Mardis E.R."/>
            <person name="Wilson R.K."/>
        </authorList>
    </citation>
    <scope>NUCLEOTIDE SEQUENCE [LARGE SCALE GENOMIC DNA]</scope>
    <source>
        <strain evidence="2 3">DSM 18228</strain>
    </source>
</reference>
<keyword evidence="1" id="KW-0812">Transmembrane</keyword>
<gene>
    <name evidence="2" type="ORF">BACCOPRO_00422</name>
</gene>
<proteinExistence type="predicted"/>
<sequence length="41" mass="4920">MESPDLYKSGLFLCFFLCVIMVFQELCLFLLKEIKKPFKKE</sequence>
<dbReference type="STRING" id="547042.BACCOPRO_00422"/>
<dbReference type="EMBL" id="ACBW01000029">
    <property type="protein sequence ID" value="EEF74940.1"/>
    <property type="molecule type" value="Genomic_DNA"/>
</dbReference>
<protein>
    <submittedName>
        <fullName evidence="2">Uncharacterized protein</fullName>
    </submittedName>
</protein>
<evidence type="ECO:0000313" key="3">
    <source>
        <dbReference type="Proteomes" id="UP000014073"/>
    </source>
</evidence>
<organism evidence="2 3">
    <name type="scientific">Phocaeicola coprophilus DSM 18228 = JCM 13818</name>
    <dbReference type="NCBI Taxonomy" id="547042"/>
    <lineage>
        <taxon>Bacteria</taxon>
        <taxon>Pseudomonadati</taxon>
        <taxon>Bacteroidota</taxon>
        <taxon>Bacteroidia</taxon>
        <taxon>Bacteroidales</taxon>
        <taxon>Bacteroidaceae</taxon>
        <taxon>Phocaeicola</taxon>
    </lineage>
</organism>
<evidence type="ECO:0000313" key="2">
    <source>
        <dbReference type="EMBL" id="EEF74940.1"/>
    </source>
</evidence>
<accession>S0F4Y3</accession>
<evidence type="ECO:0000256" key="1">
    <source>
        <dbReference type="SAM" id="Phobius"/>
    </source>
</evidence>
<dbReference type="AlphaFoldDB" id="S0F4Y3"/>
<comment type="caution">
    <text evidence="2">The sequence shown here is derived from an EMBL/GenBank/DDBJ whole genome shotgun (WGS) entry which is preliminary data.</text>
</comment>
<keyword evidence="1" id="KW-0472">Membrane</keyword>
<name>S0F4Y3_9BACT</name>
<keyword evidence="1" id="KW-1133">Transmembrane helix</keyword>